<sequence>NEPPPSSKESLNCCYTKRSCNYNDLTSKSLQSLSIHLNSFCKPDQKPPWRLLKFSQCTVLYLRWYSKQSDTASTATTCVAWPKQSEAWTETILATRTRRSGSCLTTSRTIAGGLFPLRATTHWTIQSTSCLLFSPRISPSRSH</sequence>
<dbReference type="EMBL" id="KN817602">
    <property type="protein sequence ID" value="KJA17523.1"/>
    <property type="molecule type" value="Genomic_DNA"/>
</dbReference>
<accession>A0A0D2M2W6</accession>
<proteinExistence type="predicted"/>
<organism evidence="1 2">
    <name type="scientific">Hypholoma sublateritium (strain FD-334 SS-4)</name>
    <dbReference type="NCBI Taxonomy" id="945553"/>
    <lineage>
        <taxon>Eukaryota</taxon>
        <taxon>Fungi</taxon>
        <taxon>Dikarya</taxon>
        <taxon>Basidiomycota</taxon>
        <taxon>Agaricomycotina</taxon>
        <taxon>Agaricomycetes</taxon>
        <taxon>Agaricomycetidae</taxon>
        <taxon>Agaricales</taxon>
        <taxon>Agaricineae</taxon>
        <taxon>Strophariaceae</taxon>
        <taxon>Hypholoma</taxon>
    </lineage>
</organism>
<evidence type="ECO:0000313" key="1">
    <source>
        <dbReference type="EMBL" id="KJA17523.1"/>
    </source>
</evidence>
<keyword evidence="2" id="KW-1185">Reference proteome</keyword>
<name>A0A0D2M2W6_HYPSF</name>
<protein>
    <submittedName>
        <fullName evidence="1">Uncharacterized protein</fullName>
    </submittedName>
</protein>
<gene>
    <name evidence="1" type="ORF">HYPSUDRAFT_1013919</name>
</gene>
<dbReference type="AlphaFoldDB" id="A0A0D2M2W6"/>
<evidence type="ECO:0000313" key="2">
    <source>
        <dbReference type="Proteomes" id="UP000054270"/>
    </source>
</evidence>
<feature type="non-terminal residue" evidence="1">
    <location>
        <position position="1"/>
    </location>
</feature>
<reference evidence="2" key="1">
    <citation type="submission" date="2014-04" db="EMBL/GenBank/DDBJ databases">
        <title>Evolutionary Origins and Diversification of the Mycorrhizal Mutualists.</title>
        <authorList>
            <consortium name="DOE Joint Genome Institute"/>
            <consortium name="Mycorrhizal Genomics Consortium"/>
            <person name="Kohler A."/>
            <person name="Kuo A."/>
            <person name="Nagy L.G."/>
            <person name="Floudas D."/>
            <person name="Copeland A."/>
            <person name="Barry K.W."/>
            <person name="Cichocki N."/>
            <person name="Veneault-Fourrey C."/>
            <person name="LaButti K."/>
            <person name="Lindquist E.A."/>
            <person name="Lipzen A."/>
            <person name="Lundell T."/>
            <person name="Morin E."/>
            <person name="Murat C."/>
            <person name="Riley R."/>
            <person name="Ohm R."/>
            <person name="Sun H."/>
            <person name="Tunlid A."/>
            <person name="Henrissat B."/>
            <person name="Grigoriev I.V."/>
            <person name="Hibbett D.S."/>
            <person name="Martin F."/>
        </authorList>
    </citation>
    <scope>NUCLEOTIDE SEQUENCE [LARGE SCALE GENOMIC DNA]</scope>
    <source>
        <strain evidence="2">FD-334 SS-4</strain>
    </source>
</reference>
<dbReference type="Proteomes" id="UP000054270">
    <property type="component" value="Unassembled WGS sequence"/>
</dbReference>